<keyword evidence="3" id="KW-1185">Reference proteome</keyword>
<dbReference type="EMBL" id="JAUIZM010000002">
    <property type="protein sequence ID" value="KAK1399339.1"/>
    <property type="molecule type" value="Genomic_DNA"/>
</dbReference>
<sequence length="340" mass="38536">MDEQNNAQQNEELFDDLAKVEESFKLASDLDSAKDSLGCVQDDLHVEKGIRDKLEGTIAEYDICKMTIAGLVQEMTDLTNLLENKTKKYVNLASNLDNVKQNYKFLQDDFLVHKRVKDKLKSTIGDLERSDLIIEKGFRDNLGGAITDIERNKMTIDGLLEDKQNLTVLLDCKTRESLNFAVDLDSMKESLRCLQDELHVEKGSRDKLEDTVTELERSKAIVGELMQDNKGLVMLLEAETEKFVKQSSELNSLNEVVNCLKNGLNVEKGFRDELKVTVSELRSSKTTISELIQEKQDLKLSLDEKIEDSVKLESYVASVKESLKCLHDNLLVEIGLKEKP</sequence>
<accession>A0AAD8J8C1</accession>
<evidence type="ECO:0000313" key="3">
    <source>
        <dbReference type="Proteomes" id="UP001237642"/>
    </source>
</evidence>
<keyword evidence="1" id="KW-0175">Coiled coil</keyword>
<name>A0AAD8J8C1_9APIA</name>
<dbReference type="Proteomes" id="UP001237642">
    <property type="component" value="Unassembled WGS sequence"/>
</dbReference>
<proteinExistence type="predicted"/>
<organism evidence="2 3">
    <name type="scientific">Heracleum sosnowskyi</name>
    <dbReference type="NCBI Taxonomy" id="360622"/>
    <lineage>
        <taxon>Eukaryota</taxon>
        <taxon>Viridiplantae</taxon>
        <taxon>Streptophyta</taxon>
        <taxon>Embryophyta</taxon>
        <taxon>Tracheophyta</taxon>
        <taxon>Spermatophyta</taxon>
        <taxon>Magnoliopsida</taxon>
        <taxon>eudicotyledons</taxon>
        <taxon>Gunneridae</taxon>
        <taxon>Pentapetalae</taxon>
        <taxon>asterids</taxon>
        <taxon>campanulids</taxon>
        <taxon>Apiales</taxon>
        <taxon>Apiaceae</taxon>
        <taxon>Apioideae</taxon>
        <taxon>apioid superclade</taxon>
        <taxon>Tordylieae</taxon>
        <taxon>Tordyliinae</taxon>
        <taxon>Heracleum</taxon>
    </lineage>
</organism>
<reference evidence="2" key="1">
    <citation type="submission" date="2023-02" db="EMBL/GenBank/DDBJ databases">
        <title>Genome of toxic invasive species Heracleum sosnowskyi carries increased number of genes despite the absence of recent whole-genome duplications.</title>
        <authorList>
            <person name="Schelkunov M."/>
            <person name="Shtratnikova V."/>
            <person name="Makarenko M."/>
            <person name="Klepikova A."/>
            <person name="Omelchenko D."/>
            <person name="Novikova G."/>
            <person name="Obukhova E."/>
            <person name="Bogdanov V."/>
            <person name="Penin A."/>
            <person name="Logacheva M."/>
        </authorList>
    </citation>
    <scope>NUCLEOTIDE SEQUENCE</scope>
    <source>
        <strain evidence="2">Hsosn_3</strain>
        <tissue evidence="2">Leaf</tissue>
    </source>
</reference>
<reference evidence="2" key="2">
    <citation type="submission" date="2023-05" db="EMBL/GenBank/DDBJ databases">
        <authorList>
            <person name="Schelkunov M.I."/>
        </authorList>
    </citation>
    <scope>NUCLEOTIDE SEQUENCE</scope>
    <source>
        <strain evidence="2">Hsosn_3</strain>
        <tissue evidence="2">Leaf</tissue>
    </source>
</reference>
<protein>
    <submittedName>
        <fullName evidence="2">Uncharacterized protein</fullName>
    </submittedName>
</protein>
<feature type="coiled-coil region" evidence="1">
    <location>
        <begin position="68"/>
        <end position="109"/>
    </location>
</feature>
<dbReference type="AlphaFoldDB" id="A0AAD8J8C1"/>
<gene>
    <name evidence="2" type="ORF">POM88_009202</name>
</gene>
<comment type="caution">
    <text evidence="2">The sequence shown here is derived from an EMBL/GenBank/DDBJ whole genome shotgun (WGS) entry which is preliminary data.</text>
</comment>
<evidence type="ECO:0000256" key="1">
    <source>
        <dbReference type="SAM" id="Coils"/>
    </source>
</evidence>
<evidence type="ECO:0000313" key="2">
    <source>
        <dbReference type="EMBL" id="KAK1399339.1"/>
    </source>
</evidence>